<feature type="region of interest" description="Disordered" evidence="2">
    <location>
        <begin position="87"/>
        <end position="124"/>
    </location>
</feature>
<protein>
    <submittedName>
        <fullName evidence="3">Uncharacterized protein</fullName>
    </submittedName>
</protein>
<dbReference type="AlphaFoldDB" id="A0AAV2E080"/>
<dbReference type="EMBL" id="OZ034816">
    <property type="protein sequence ID" value="CAL1379187.1"/>
    <property type="molecule type" value="Genomic_DNA"/>
</dbReference>
<dbReference type="PANTHER" id="PTHR33701:SF2">
    <property type="entry name" value="TRANSMEMBRANE PROTEIN"/>
    <property type="match status" value="1"/>
</dbReference>
<keyword evidence="1" id="KW-0175">Coiled coil</keyword>
<feature type="compositionally biased region" description="Low complexity" evidence="2">
    <location>
        <begin position="87"/>
        <end position="102"/>
    </location>
</feature>
<name>A0AAV2E080_9ROSI</name>
<evidence type="ECO:0000256" key="1">
    <source>
        <dbReference type="SAM" id="Coils"/>
    </source>
</evidence>
<dbReference type="PANTHER" id="PTHR33701">
    <property type="entry name" value="TRANSMEMBRANE PROTEIN"/>
    <property type="match status" value="1"/>
</dbReference>
<keyword evidence="4" id="KW-1185">Reference proteome</keyword>
<sequence length="124" mass="13885">MGSGSFSRFGSTVESLRGRLLAERQASRVANEEAEQLADKLRELEKKLKEETKLKWNAEKKLTFLVKKFQSLNNISSSLTPQELYCSLSGSSSSSILNTSSSSHKDPEEEGESKVPKIRIPERH</sequence>
<evidence type="ECO:0000256" key="2">
    <source>
        <dbReference type="SAM" id="MobiDB-lite"/>
    </source>
</evidence>
<feature type="compositionally biased region" description="Basic and acidic residues" evidence="2">
    <location>
        <begin position="103"/>
        <end position="124"/>
    </location>
</feature>
<dbReference type="Gene3D" id="1.20.5.1700">
    <property type="match status" value="1"/>
</dbReference>
<dbReference type="Proteomes" id="UP001497516">
    <property type="component" value="Chromosome 3"/>
</dbReference>
<evidence type="ECO:0000313" key="4">
    <source>
        <dbReference type="Proteomes" id="UP001497516"/>
    </source>
</evidence>
<reference evidence="3 4" key="1">
    <citation type="submission" date="2024-04" db="EMBL/GenBank/DDBJ databases">
        <authorList>
            <person name="Fracassetti M."/>
        </authorList>
    </citation>
    <scope>NUCLEOTIDE SEQUENCE [LARGE SCALE GENOMIC DNA]</scope>
</reference>
<accession>A0AAV2E080</accession>
<evidence type="ECO:0000313" key="3">
    <source>
        <dbReference type="EMBL" id="CAL1379187.1"/>
    </source>
</evidence>
<proteinExistence type="predicted"/>
<gene>
    <name evidence="3" type="ORF">LTRI10_LOCUS20726</name>
</gene>
<feature type="coiled-coil region" evidence="1">
    <location>
        <begin position="24"/>
        <end position="61"/>
    </location>
</feature>
<organism evidence="3 4">
    <name type="scientific">Linum trigynum</name>
    <dbReference type="NCBI Taxonomy" id="586398"/>
    <lineage>
        <taxon>Eukaryota</taxon>
        <taxon>Viridiplantae</taxon>
        <taxon>Streptophyta</taxon>
        <taxon>Embryophyta</taxon>
        <taxon>Tracheophyta</taxon>
        <taxon>Spermatophyta</taxon>
        <taxon>Magnoliopsida</taxon>
        <taxon>eudicotyledons</taxon>
        <taxon>Gunneridae</taxon>
        <taxon>Pentapetalae</taxon>
        <taxon>rosids</taxon>
        <taxon>fabids</taxon>
        <taxon>Malpighiales</taxon>
        <taxon>Linaceae</taxon>
        <taxon>Linum</taxon>
    </lineage>
</organism>